<evidence type="ECO:0000259" key="3">
    <source>
        <dbReference type="SMART" id="SM00093"/>
    </source>
</evidence>
<dbReference type="PANTHER" id="PTHR11461:SF211">
    <property type="entry name" value="GH10112P-RELATED"/>
    <property type="match status" value="1"/>
</dbReference>
<evidence type="ECO:0000313" key="4">
    <source>
        <dbReference type="EMBL" id="MBP2410076.1"/>
    </source>
</evidence>
<name>A0ABS4YMQ3_9MICO</name>
<feature type="domain" description="Serpin" evidence="3">
    <location>
        <begin position="69"/>
        <end position="451"/>
    </location>
</feature>
<gene>
    <name evidence="4" type="ORF">JOF44_002979</name>
</gene>
<dbReference type="InterPro" id="IPR042178">
    <property type="entry name" value="Serpin_sf_1"/>
</dbReference>
<proteinExistence type="inferred from homology"/>
<feature type="signal peptide" evidence="2">
    <location>
        <begin position="1"/>
        <end position="29"/>
    </location>
</feature>
<dbReference type="InterPro" id="IPR000215">
    <property type="entry name" value="Serpin_fam"/>
</dbReference>
<protein>
    <submittedName>
        <fullName evidence="4">Serpin B</fullName>
    </submittedName>
</protein>
<reference evidence="4 5" key="1">
    <citation type="submission" date="2021-03" db="EMBL/GenBank/DDBJ databases">
        <title>Sequencing the genomes of 1000 actinobacteria strains.</title>
        <authorList>
            <person name="Klenk H.-P."/>
        </authorList>
    </citation>
    <scope>NUCLEOTIDE SEQUENCE [LARGE SCALE GENOMIC DNA]</scope>
    <source>
        <strain evidence="4 5">DSM 14564</strain>
    </source>
</reference>
<comment type="similarity">
    <text evidence="1">Belongs to the serpin family.</text>
</comment>
<dbReference type="InterPro" id="IPR023796">
    <property type="entry name" value="Serpin_dom"/>
</dbReference>
<evidence type="ECO:0000256" key="1">
    <source>
        <dbReference type="RuleBase" id="RU000411"/>
    </source>
</evidence>
<dbReference type="Pfam" id="PF00079">
    <property type="entry name" value="Serpin"/>
    <property type="match status" value="1"/>
</dbReference>
<evidence type="ECO:0000313" key="5">
    <source>
        <dbReference type="Proteomes" id="UP000698222"/>
    </source>
</evidence>
<dbReference type="SUPFAM" id="SSF56574">
    <property type="entry name" value="Serpins"/>
    <property type="match status" value="1"/>
</dbReference>
<dbReference type="InterPro" id="IPR036186">
    <property type="entry name" value="Serpin_sf"/>
</dbReference>
<dbReference type="PANTHER" id="PTHR11461">
    <property type="entry name" value="SERINE PROTEASE INHIBITOR, SERPIN"/>
    <property type="match status" value="1"/>
</dbReference>
<dbReference type="InterPro" id="IPR042185">
    <property type="entry name" value="Serpin_sf_2"/>
</dbReference>
<accession>A0ABS4YMQ3</accession>
<dbReference type="Gene3D" id="3.30.497.10">
    <property type="entry name" value="Antithrombin, subunit I, domain 2"/>
    <property type="match status" value="1"/>
</dbReference>
<sequence>MTAAARRPGVRRRSLLAAGVTLPALTGLAACDGGGEPGEVGAPDVVAEVDREAPGPVEDVAALTSPFTARLLGALDREAVNLVCSPLSAQVALSMAALGAAGATREQMEQVLGGAVDDVAAAANTLTQVLASVGDEEREEDKEGDPEPAVATLVNGTWVQEDLALEDDFVQGLGRWFGSGVYQADFADDGAREKARERINGWVADATNDLIEDLVPDGMLDAATRLVLVNALHLKAAWPQPLTAAGGTFTAAGGEELSVEMLSGTTDSWYEDELCRATALETHGSQLSLALIRPTEDVATVLDAWSETADAVAGGGAEAAGGSGSGLAAVLAGLQDSRASTEVTLPGFDIEWQDQLKGPLSELGMADAFTDAADFSGITSEEELMLTHVVQKAVITVDEEGMEAAAATAVGAGASSAQADVHELVLDVPFLYVAFETSTRAPLVLGWIGDPTRTR</sequence>
<evidence type="ECO:0000256" key="2">
    <source>
        <dbReference type="SAM" id="SignalP"/>
    </source>
</evidence>
<dbReference type="SMART" id="SM00093">
    <property type="entry name" value="SERPIN"/>
    <property type="match status" value="1"/>
</dbReference>
<dbReference type="Proteomes" id="UP000698222">
    <property type="component" value="Unassembled WGS sequence"/>
</dbReference>
<organism evidence="4 5">
    <name type="scientific">Brachybacterium fresconis</name>
    <dbReference type="NCBI Taxonomy" id="173363"/>
    <lineage>
        <taxon>Bacteria</taxon>
        <taxon>Bacillati</taxon>
        <taxon>Actinomycetota</taxon>
        <taxon>Actinomycetes</taxon>
        <taxon>Micrococcales</taxon>
        <taxon>Dermabacteraceae</taxon>
        <taxon>Brachybacterium</taxon>
    </lineage>
</organism>
<comment type="caution">
    <text evidence="4">The sequence shown here is derived from an EMBL/GenBank/DDBJ whole genome shotgun (WGS) entry which is preliminary data.</text>
</comment>
<dbReference type="Gene3D" id="2.30.39.10">
    <property type="entry name" value="Alpha-1-antitrypsin, domain 1"/>
    <property type="match status" value="1"/>
</dbReference>
<feature type="chain" id="PRO_5046976518" evidence="2">
    <location>
        <begin position="30"/>
        <end position="455"/>
    </location>
</feature>
<dbReference type="PROSITE" id="PS51257">
    <property type="entry name" value="PROKAR_LIPOPROTEIN"/>
    <property type="match status" value="1"/>
</dbReference>
<dbReference type="RefSeq" id="WP_209893082.1">
    <property type="nucleotide sequence ID" value="NZ_BAAAJV010000041.1"/>
</dbReference>
<dbReference type="EMBL" id="JAGIOC010000001">
    <property type="protein sequence ID" value="MBP2410076.1"/>
    <property type="molecule type" value="Genomic_DNA"/>
</dbReference>
<keyword evidence="2" id="KW-0732">Signal</keyword>
<keyword evidence="5" id="KW-1185">Reference proteome</keyword>